<dbReference type="Gene3D" id="3.30.450.80">
    <property type="entry name" value="Transcription factor LuxR-like, autoinducer-binding domain"/>
    <property type="match status" value="1"/>
</dbReference>
<dbReference type="SUPFAM" id="SSF46894">
    <property type="entry name" value="C-terminal effector domain of the bipartite response regulators"/>
    <property type="match status" value="1"/>
</dbReference>
<dbReference type="InterPro" id="IPR036693">
    <property type="entry name" value="TF_LuxR_autoind-bd_dom_sf"/>
</dbReference>
<evidence type="ECO:0000256" key="1">
    <source>
        <dbReference type="ARBA" id="ARBA00023015"/>
    </source>
</evidence>
<evidence type="ECO:0000313" key="4">
    <source>
        <dbReference type="EMBL" id="KJY77070.1"/>
    </source>
</evidence>
<dbReference type="SUPFAM" id="SSF75516">
    <property type="entry name" value="Pheromone-binding domain of LuxR-like quorum-sensing transcription factors"/>
    <property type="match status" value="1"/>
</dbReference>
<accession>A0A837GAD2</accession>
<dbReference type="InterPro" id="IPR000792">
    <property type="entry name" value="Tscrpt_reg_LuxR_C"/>
</dbReference>
<keyword evidence="1" id="KW-0805">Transcription regulation</keyword>
<evidence type="ECO:0000256" key="2">
    <source>
        <dbReference type="ARBA" id="ARBA00023125"/>
    </source>
</evidence>
<dbReference type="PANTHER" id="PTHR44688">
    <property type="entry name" value="DNA-BINDING TRANSCRIPTIONAL ACTIVATOR DEVR_DOSR"/>
    <property type="match status" value="1"/>
</dbReference>
<organism evidence="4">
    <name type="scientific">Vibrio coralliilyticus</name>
    <dbReference type="NCBI Taxonomy" id="190893"/>
    <lineage>
        <taxon>Bacteria</taxon>
        <taxon>Pseudomonadati</taxon>
        <taxon>Pseudomonadota</taxon>
        <taxon>Gammaproteobacteria</taxon>
        <taxon>Vibrionales</taxon>
        <taxon>Vibrionaceae</taxon>
        <taxon>Vibrio</taxon>
    </lineage>
</organism>
<dbReference type="InterPro" id="IPR016032">
    <property type="entry name" value="Sig_transdc_resp-reg_C-effctor"/>
</dbReference>
<protein>
    <submittedName>
        <fullName evidence="4">LuxR family transcriptional regulator</fullName>
    </submittedName>
</protein>
<proteinExistence type="predicted"/>
<dbReference type="InterPro" id="IPR005143">
    <property type="entry name" value="TF_LuxR_autoind-bd_dom"/>
</dbReference>
<dbReference type="PROSITE" id="PS00622">
    <property type="entry name" value="HTH_LUXR_1"/>
    <property type="match status" value="1"/>
</dbReference>
<dbReference type="Pfam" id="PF03472">
    <property type="entry name" value="Autoind_bind"/>
    <property type="match status" value="1"/>
</dbReference>
<dbReference type="RefSeq" id="WP_045985085.1">
    <property type="nucleotide sequence ID" value="NZ_CP063052.1"/>
</dbReference>
<dbReference type="AlphaFoldDB" id="A0A837GAD2"/>
<dbReference type="Gene3D" id="1.10.10.10">
    <property type="entry name" value="Winged helix-like DNA-binding domain superfamily/Winged helix DNA-binding domain"/>
    <property type="match status" value="1"/>
</dbReference>
<name>A0A837GAD2_9VIBR</name>
<gene>
    <name evidence="4" type="ORF">TW71_04400</name>
</gene>
<sequence length="240" mass="26660">MKEILRLIDDYQTIDSIESMGRLLEQLNHIVNSEYFVLGVSFDPHIKNGRFIVVDNFPADCREDSCNLGLMYVDPICKFGASNCMPSLWESSKQIDIHSQELFSLSHIQGIEQGISIPIHGLNGEVGMLSFATSDVIAYPTHTDVLLFAQLIVPLIVQNLSRLSHASQTEHSQAMLTNREIQCLTWAADGKSASEIADIVDCTERTVKFHLSNACKKLGATNRCQAVTRALLGGHIKPYQ</sequence>
<dbReference type="PANTHER" id="PTHR44688:SF16">
    <property type="entry name" value="DNA-BINDING TRANSCRIPTIONAL ACTIVATOR DEVR_DOSR"/>
    <property type="match status" value="1"/>
</dbReference>
<keyword evidence="3" id="KW-0804">Transcription</keyword>
<dbReference type="Pfam" id="PF00196">
    <property type="entry name" value="GerE"/>
    <property type="match status" value="1"/>
</dbReference>
<dbReference type="CDD" id="cd06170">
    <property type="entry name" value="LuxR_C_like"/>
    <property type="match status" value="1"/>
</dbReference>
<comment type="caution">
    <text evidence="4">The sequence shown here is derived from an EMBL/GenBank/DDBJ whole genome shotgun (WGS) entry which is preliminary data.</text>
</comment>
<dbReference type="PRINTS" id="PR00038">
    <property type="entry name" value="HTHLUXR"/>
</dbReference>
<reference evidence="4" key="1">
    <citation type="journal article" date="2015" name="BMC Genomics">
        <title>Genome mining reveals unlocked bioactive potential of marine Gram-negative bacteria.</title>
        <authorList>
            <person name="Machado H."/>
            <person name="Sonnenschein E.C."/>
            <person name="Melchiorsen J."/>
            <person name="Gram L."/>
        </authorList>
    </citation>
    <scope>NUCLEOTIDE SEQUENCE</scope>
    <source>
        <strain evidence="4">S2052</strain>
    </source>
</reference>
<dbReference type="PROSITE" id="PS50043">
    <property type="entry name" value="HTH_LUXR_2"/>
    <property type="match status" value="1"/>
</dbReference>
<keyword evidence="2" id="KW-0238">DNA-binding</keyword>
<evidence type="ECO:0000256" key="3">
    <source>
        <dbReference type="ARBA" id="ARBA00023163"/>
    </source>
</evidence>
<dbReference type="GO" id="GO:0006355">
    <property type="term" value="P:regulation of DNA-templated transcription"/>
    <property type="evidence" value="ECO:0007669"/>
    <property type="project" value="InterPro"/>
</dbReference>
<dbReference type="InterPro" id="IPR036388">
    <property type="entry name" value="WH-like_DNA-bd_sf"/>
</dbReference>
<dbReference type="GO" id="GO:0003677">
    <property type="term" value="F:DNA binding"/>
    <property type="evidence" value="ECO:0007669"/>
    <property type="project" value="UniProtKB-KW"/>
</dbReference>
<dbReference type="SMART" id="SM00421">
    <property type="entry name" value="HTH_LUXR"/>
    <property type="match status" value="1"/>
</dbReference>
<dbReference type="EMBL" id="JXXR01000002">
    <property type="protein sequence ID" value="KJY77070.1"/>
    <property type="molecule type" value="Genomic_DNA"/>
</dbReference>